<accession>A0ACB9RCU7</accession>
<sequence length="193" mass="21791">MPSPNVSRLENPSLAAALLLFLVTTASPAVASVPDNETVYRVSKKLCLNCVGESLQFLFYHNLARAYKLEPPLVWDPDLEHYARWWAGQRAATDCEPRHSFPEDDFKLGENIFWGSGTSWTPGDAVKAWVDEGRYYDYDTNSCEDGKVCGHYTQVVWRKTRRIGCARAVCADGDVFMTCNYDPCGNYVGERPY</sequence>
<evidence type="ECO:0000313" key="2">
    <source>
        <dbReference type="Proteomes" id="UP001057402"/>
    </source>
</evidence>
<name>A0ACB9RCU7_9MYRT</name>
<proteinExistence type="predicted"/>
<dbReference type="EMBL" id="CM042883">
    <property type="protein sequence ID" value="KAI4376262.1"/>
    <property type="molecule type" value="Genomic_DNA"/>
</dbReference>
<comment type="caution">
    <text evidence="1">The sequence shown here is derived from an EMBL/GenBank/DDBJ whole genome shotgun (WGS) entry which is preliminary data.</text>
</comment>
<protein>
    <submittedName>
        <fullName evidence="1">Uncharacterized protein</fullName>
    </submittedName>
</protein>
<keyword evidence="2" id="KW-1185">Reference proteome</keyword>
<dbReference type="Proteomes" id="UP001057402">
    <property type="component" value="Chromosome 4"/>
</dbReference>
<evidence type="ECO:0000313" key="1">
    <source>
        <dbReference type="EMBL" id="KAI4376262.1"/>
    </source>
</evidence>
<organism evidence="1 2">
    <name type="scientific">Melastoma candidum</name>
    <dbReference type="NCBI Taxonomy" id="119954"/>
    <lineage>
        <taxon>Eukaryota</taxon>
        <taxon>Viridiplantae</taxon>
        <taxon>Streptophyta</taxon>
        <taxon>Embryophyta</taxon>
        <taxon>Tracheophyta</taxon>
        <taxon>Spermatophyta</taxon>
        <taxon>Magnoliopsida</taxon>
        <taxon>eudicotyledons</taxon>
        <taxon>Gunneridae</taxon>
        <taxon>Pentapetalae</taxon>
        <taxon>rosids</taxon>
        <taxon>malvids</taxon>
        <taxon>Myrtales</taxon>
        <taxon>Melastomataceae</taxon>
        <taxon>Melastomatoideae</taxon>
        <taxon>Melastomateae</taxon>
        <taxon>Melastoma</taxon>
    </lineage>
</organism>
<reference evidence="2" key="1">
    <citation type="journal article" date="2023" name="Front. Plant Sci.">
        <title>Chromosomal-level genome assembly of Melastoma candidum provides insights into trichome evolution.</title>
        <authorList>
            <person name="Zhong Y."/>
            <person name="Wu W."/>
            <person name="Sun C."/>
            <person name="Zou P."/>
            <person name="Liu Y."/>
            <person name="Dai S."/>
            <person name="Zhou R."/>
        </authorList>
    </citation>
    <scope>NUCLEOTIDE SEQUENCE [LARGE SCALE GENOMIC DNA]</scope>
</reference>
<gene>
    <name evidence="1" type="ORF">MLD38_014047</name>
</gene>